<proteinExistence type="predicted"/>
<organism evidence="1 2">
    <name type="scientific">Aquimarina mytili</name>
    <dbReference type="NCBI Taxonomy" id="874423"/>
    <lineage>
        <taxon>Bacteria</taxon>
        <taxon>Pseudomonadati</taxon>
        <taxon>Bacteroidota</taxon>
        <taxon>Flavobacteriia</taxon>
        <taxon>Flavobacteriales</taxon>
        <taxon>Flavobacteriaceae</taxon>
        <taxon>Aquimarina</taxon>
    </lineage>
</organism>
<reference evidence="1" key="1">
    <citation type="submission" date="2021-01" db="EMBL/GenBank/DDBJ databases">
        <authorList>
            <person name="Zhong Y.L."/>
        </authorList>
    </citation>
    <scope>NUCLEOTIDE SEQUENCE</scope>
    <source>
        <strain evidence="1">KCTC 23302</strain>
    </source>
</reference>
<evidence type="ECO:0000313" key="2">
    <source>
        <dbReference type="Proteomes" id="UP000651057"/>
    </source>
</evidence>
<protein>
    <submittedName>
        <fullName evidence="1">Uncharacterized protein</fullName>
    </submittedName>
</protein>
<dbReference type="EMBL" id="JAERQJ010000017">
    <property type="protein sequence ID" value="MBL0686047.1"/>
    <property type="molecule type" value="Genomic_DNA"/>
</dbReference>
<comment type="caution">
    <text evidence="1">The sequence shown here is derived from an EMBL/GenBank/DDBJ whole genome shotgun (WGS) entry which is preliminary data.</text>
</comment>
<keyword evidence="2" id="KW-1185">Reference proteome</keyword>
<accession>A0A936ZXD0</accession>
<dbReference type="RefSeq" id="WP_201924585.1">
    <property type="nucleotide sequence ID" value="NZ_BAABAX010000013.1"/>
</dbReference>
<name>A0A936ZXD0_9FLAO</name>
<evidence type="ECO:0000313" key="1">
    <source>
        <dbReference type="EMBL" id="MBL0686047.1"/>
    </source>
</evidence>
<dbReference type="AlphaFoldDB" id="A0A936ZXD0"/>
<dbReference type="Proteomes" id="UP000651057">
    <property type="component" value="Unassembled WGS sequence"/>
</dbReference>
<sequence>MNLKEYIAKLTFQIGDLIHYQEHDYRPEFPKNADIYNNMGTILRFLGGKEGREFFTVQDLLEENSTIRDMIPKDVIDAVKPFNSIMIVELVSRMQGKPEDGTFFEIAEFVKYMHKNPTHN</sequence>
<gene>
    <name evidence="1" type="ORF">JJQ60_21145</name>
</gene>